<evidence type="ECO:0000256" key="6">
    <source>
        <dbReference type="ARBA" id="ARBA00023098"/>
    </source>
</evidence>
<reference evidence="10 11" key="1">
    <citation type="submission" date="2016-08" db="EMBL/GenBank/DDBJ databases">
        <title>Whole genome sequence of Pseudomonas graminis strain UASWS1507, a potential biological control agent for agriculture.</title>
        <authorList>
            <person name="Crovadore J."/>
            <person name="Calmin G."/>
            <person name="Chablais R."/>
            <person name="Cochard B."/>
            <person name="Lefort F."/>
        </authorList>
    </citation>
    <scope>NUCLEOTIDE SEQUENCE [LARGE SCALE GENOMIC DNA]</scope>
    <source>
        <strain evidence="10 11">UASWS1507</strain>
    </source>
</reference>
<keyword evidence="3" id="KW-0444">Lipid biosynthesis</keyword>
<dbReference type="CDD" id="cd00830">
    <property type="entry name" value="KAS_III"/>
    <property type="match status" value="1"/>
</dbReference>
<dbReference type="EMBL" id="MDEN01000054">
    <property type="protein sequence ID" value="OCX24563.1"/>
    <property type="molecule type" value="Genomic_DNA"/>
</dbReference>
<dbReference type="Gene3D" id="3.40.47.10">
    <property type="match status" value="1"/>
</dbReference>
<dbReference type="Proteomes" id="UP000095143">
    <property type="component" value="Unassembled WGS sequence"/>
</dbReference>
<dbReference type="PANTHER" id="PTHR43091">
    <property type="entry name" value="3-OXOACYL-[ACYL-CARRIER-PROTEIN] SYNTHASE"/>
    <property type="match status" value="1"/>
</dbReference>
<dbReference type="OrthoDB" id="9815506at2"/>
<keyword evidence="6" id="KW-0443">Lipid metabolism</keyword>
<comment type="caution">
    <text evidence="10">The sequence shown here is derived from an EMBL/GenBank/DDBJ whole genome shotgun (WGS) entry which is preliminary data.</text>
</comment>
<evidence type="ECO:0000256" key="4">
    <source>
        <dbReference type="ARBA" id="ARBA00022679"/>
    </source>
</evidence>
<accession>A0A1C2EC66</accession>
<dbReference type="InterPro" id="IPR016039">
    <property type="entry name" value="Thiolase-like"/>
</dbReference>
<feature type="domain" description="Beta-ketoacyl-[acyl-carrier-protein] synthase III C-terminal" evidence="8">
    <location>
        <begin position="253"/>
        <end position="339"/>
    </location>
</feature>
<keyword evidence="7" id="KW-0275">Fatty acid biosynthesis</keyword>
<evidence type="ECO:0000256" key="2">
    <source>
        <dbReference type="ARBA" id="ARBA00008642"/>
    </source>
</evidence>
<dbReference type="Pfam" id="PF08541">
    <property type="entry name" value="ACP_syn_III_C"/>
    <property type="match status" value="1"/>
</dbReference>
<keyword evidence="4" id="KW-0808">Transferase</keyword>
<evidence type="ECO:0000256" key="5">
    <source>
        <dbReference type="ARBA" id="ARBA00022832"/>
    </source>
</evidence>
<gene>
    <name evidence="10" type="ORF">BBI10_04860</name>
</gene>
<dbReference type="InterPro" id="IPR013747">
    <property type="entry name" value="ACP_syn_III_C"/>
</dbReference>
<evidence type="ECO:0000256" key="7">
    <source>
        <dbReference type="ARBA" id="ARBA00023160"/>
    </source>
</evidence>
<dbReference type="NCBIfam" id="NF006829">
    <property type="entry name" value="PRK09352.1"/>
    <property type="match status" value="1"/>
</dbReference>
<dbReference type="Pfam" id="PF08545">
    <property type="entry name" value="ACP_syn_III"/>
    <property type="match status" value="1"/>
</dbReference>
<protein>
    <submittedName>
        <fullName evidence="10">3-oxoacyl-ACP synthase</fullName>
    </submittedName>
</protein>
<evidence type="ECO:0000256" key="3">
    <source>
        <dbReference type="ARBA" id="ARBA00022516"/>
    </source>
</evidence>
<proteinExistence type="inferred from homology"/>
<dbReference type="GO" id="GO:0004315">
    <property type="term" value="F:3-oxoacyl-[acyl-carrier-protein] synthase activity"/>
    <property type="evidence" value="ECO:0007669"/>
    <property type="project" value="InterPro"/>
</dbReference>
<evidence type="ECO:0000259" key="8">
    <source>
        <dbReference type="Pfam" id="PF08541"/>
    </source>
</evidence>
<dbReference type="InterPro" id="IPR013751">
    <property type="entry name" value="ACP_syn_III_N"/>
</dbReference>
<comment type="similarity">
    <text evidence="2">Belongs to the thiolase-like superfamily. FabH family.</text>
</comment>
<dbReference type="SUPFAM" id="SSF53901">
    <property type="entry name" value="Thiolase-like"/>
    <property type="match status" value="1"/>
</dbReference>
<sequence length="339" mass="37680">MPTYARIAEIEYELPERVLDNQMLADAFPEWDVDKIFQKTGISQRHIVADDETASDLAFRACEKLFATSATPREQIDCLIYCTQSPDHMLPATACILQHRLQLPQHCAAFDFNQGCSGFIYGLGIAKGFIESGQCKNVLLITAETYSRYINPQDKSVRTLFGDAAAATLIKASDEEGPCLDRFRYGSDGAGANNLIVPMGAARRPFDAEHMPVEYEDDSGNVRSDADLYMNGPAIFEFSMTRVPALFASLFDEQFTVEHSDLFVFHQANQFMLEALRRRLKLAPEKFITEFKHCGNTVSCSIPIALKEALKKGQVQPGSVITAVGFGVGYSWGGCVIRW</sequence>
<dbReference type="PANTHER" id="PTHR43091:SF1">
    <property type="entry name" value="BETA-KETOACYL-[ACYL-CARRIER-PROTEIN] SYNTHASE III, CHLOROPLASTIC"/>
    <property type="match status" value="1"/>
</dbReference>
<evidence type="ECO:0000313" key="10">
    <source>
        <dbReference type="EMBL" id="OCX24563.1"/>
    </source>
</evidence>
<name>A0A1C2EC66_9PSED</name>
<dbReference type="RefSeq" id="WP_065987250.1">
    <property type="nucleotide sequence ID" value="NZ_MDEN01000054.1"/>
</dbReference>
<evidence type="ECO:0000256" key="1">
    <source>
        <dbReference type="ARBA" id="ARBA00005189"/>
    </source>
</evidence>
<dbReference type="AlphaFoldDB" id="A0A1C2EC66"/>
<keyword evidence="5" id="KW-0276">Fatty acid metabolism</keyword>
<evidence type="ECO:0000313" key="11">
    <source>
        <dbReference type="Proteomes" id="UP000095143"/>
    </source>
</evidence>
<organism evidence="10 11">
    <name type="scientific">Pseudomonas graminis</name>
    <dbReference type="NCBI Taxonomy" id="158627"/>
    <lineage>
        <taxon>Bacteria</taxon>
        <taxon>Pseudomonadati</taxon>
        <taxon>Pseudomonadota</taxon>
        <taxon>Gammaproteobacteria</taxon>
        <taxon>Pseudomonadales</taxon>
        <taxon>Pseudomonadaceae</taxon>
        <taxon>Pseudomonas</taxon>
    </lineage>
</organism>
<dbReference type="GO" id="GO:0006633">
    <property type="term" value="P:fatty acid biosynthetic process"/>
    <property type="evidence" value="ECO:0007669"/>
    <property type="project" value="UniProtKB-KW"/>
</dbReference>
<feature type="domain" description="Beta-ketoacyl-[acyl-carrier-protein] synthase III N-terminal" evidence="9">
    <location>
        <begin position="110"/>
        <end position="189"/>
    </location>
</feature>
<evidence type="ECO:0000259" key="9">
    <source>
        <dbReference type="Pfam" id="PF08545"/>
    </source>
</evidence>
<comment type="pathway">
    <text evidence="1">Lipid metabolism.</text>
</comment>